<dbReference type="PROSITE" id="PS51257">
    <property type="entry name" value="PROKAR_LIPOPROTEIN"/>
    <property type="match status" value="1"/>
</dbReference>
<sequence>MKSAVLCALTLALGACGEPQPATPDANPGARLEAAATGAGLIPDPRHASLTGSWALDTDRACVVPGNKGVSRIGLLVDYGDGQGCAASGTVERDGEQLTVKAGRCTVKARFDGERMVFPPDLPKDCAALCTGRASLESFTVEQLSGSASEAATLRTPRGQPLCTG</sequence>
<proteinExistence type="predicted"/>
<comment type="caution">
    <text evidence="2">The sequence shown here is derived from an EMBL/GenBank/DDBJ whole genome shotgun (WGS) entry which is preliminary data.</text>
</comment>
<dbReference type="EMBL" id="JACIJK010000002">
    <property type="protein sequence ID" value="MBB5714069.1"/>
    <property type="molecule type" value="Genomic_DNA"/>
</dbReference>
<dbReference type="RefSeq" id="WP_343055158.1">
    <property type="nucleotide sequence ID" value="NZ_JACIJK010000002.1"/>
</dbReference>
<organism evidence="2 3">
    <name type="scientific">Sphingomonas aerophila</name>
    <dbReference type="NCBI Taxonomy" id="1344948"/>
    <lineage>
        <taxon>Bacteria</taxon>
        <taxon>Pseudomonadati</taxon>
        <taxon>Pseudomonadota</taxon>
        <taxon>Alphaproteobacteria</taxon>
        <taxon>Sphingomonadales</taxon>
        <taxon>Sphingomonadaceae</taxon>
        <taxon>Sphingomonas</taxon>
    </lineage>
</organism>
<evidence type="ECO:0000313" key="3">
    <source>
        <dbReference type="Proteomes" id="UP000546200"/>
    </source>
</evidence>
<dbReference type="Proteomes" id="UP000546200">
    <property type="component" value="Unassembled WGS sequence"/>
</dbReference>
<name>A0A7W9BBA7_9SPHN</name>
<reference evidence="2 3" key="1">
    <citation type="submission" date="2020-08" db="EMBL/GenBank/DDBJ databases">
        <title>Genomic Encyclopedia of Type Strains, Phase IV (KMG-IV): sequencing the most valuable type-strain genomes for metagenomic binning, comparative biology and taxonomic classification.</title>
        <authorList>
            <person name="Goeker M."/>
        </authorList>
    </citation>
    <scope>NUCLEOTIDE SEQUENCE [LARGE SCALE GENOMIC DNA]</scope>
    <source>
        <strain evidence="2 3">DSM 100044</strain>
    </source>
</reference>
<protein>
    <recommendedName>
        <fullName evidence="4">Lipoprotein</fullName>
    </recommendedName>
</protein>
<evidence type="ECO:0008006" key="4">
    <source>
        <dbReference type="Google" id="ProtNLM"/>
    </source>
</evidence>
<accession>A0A7W9BBA7</accession>
<gene>
    <name evidence="2" type="ORF">FHS94_000892</name>
</gene>
<feature type="signal peptide" evidence="1">
    <location>
        <begin position="1"/>
        <end position="17"/>
    </location>
</feature>
<evidence type="ECO:0000256" key="1">
    <source>
        <dbReference type="SAM" id="SignalP"/>
    </source>
</evidence>
<feature type="chain" id="PRO_5030927957" description="Lipoprotein" evidence="1">
    <location>
        <begin position="18"/>
        <end position="165"/>
    </location>
</feature>
<keyword evidence="3" id="KW-1185">Reference proteome</keyword>
<keyword evidence="1" id="KW-0732">Signal</keyword>
<evidence type="ECO:0000313" key="2">
    <source>
        <dbReference type="EMBL" id="MBB5714069.1"/>
    </source>
</evidence>
<dbReference type="AlphaFoldDB" id="A0A7W9BBA7"/>